<dbReference type="PANTHER" id="PTHR23519:SF1">
    <property type="entry name" value="AUTOPHAGY-RELATED PROTEIN 22"/>
    <property type="match status" value="1"/>
</dbReference>
<dbReference type="EMBL" id="BMLP01000007">
    <property type="protein sequence ID" value="GGO36530.1"/>
    <property type="molecule type" value="Genomic_DNA"/>
</dbReference>
<keyword evidence="4 6" id="KW-1133">Transmembrane helix</keyword>
<feature type="transmembrane region" description="Helical" evidence="6">
    <location>
        <begin position="157"/>
        <end position="177"/>
    </location>
</feature>
<evidence type="ECO:0000256" key="4">
    <source>
        <dbReference type="ARBA" id="ARBA00022989"/>
    </source>
</evidence>
<dbReference type="Pfam" id="PF11700">
    <property type="entry name" value="ATG22"/>
    <property type="match status" value="1"/>
</dbReference>
<protein>
    <submittedName>
        <fullName evidence="7">MFS transporter</fullName>
    </submittedName>
</protein>
<dbReference type="Proteomes" id="UP000598196">
    <property type="component" value="Unassembled WGS sequence"/>
</dbReference>
<dbReference type="OrthoDB" id="9768783at2"/>
<feature type="transmembrane region" description="Helical" evidence="6">
    <location>
        <begin position="323"/>
        <end position="340"/>
    </location>
</feature>
<evidence type="ECO:0000256" key="1">
    <source>
        <dbReference type="ARBA" id="ARBA00004127"/>
    </source>
</evidence>
<evidence type="ECO:0000313" key="7">
    <source>
        <dbReference type="EMBL" id="GGO36530.1"/>
    </source>
</evidence>
<dbReference type="InterPro" id="IPR036259">
    <property type="entry name" value="MFS_trans_sf"/>
</dbReference>
<feature type="transmembrane region" description="Helical" evidence="6">
    <location>
        <begin position="427"/>
        <end position="446"/>
    </location>
</feature>
<dbReference type="AlphaFoldDB" id="A0A917YM15"/>
<dbReference type="PANTHER" id="PTHR23519">
    <property type="entry name" value="AUTOPHAGY-RELATED PROTEIN 22"/>
    <property type="match status" value="1"/>
</dbReference>
<dbReference type="GO" id="GO:0012505">
    <property type="term" value="C:endomembrane system"/>
    <property type="evidence" value="ECO:0007669"/>
    <property type="project" value="UniProtKB-SubCell"/>
</dbReference>
<comment type="subcellular location">
    <subcellularLocation>
        <location evidence="1">Endomembrane system</location>
        <topology evidence="1">Multi-pass membrane protein</topology>
    </subcellularLocation>
</comment>
<sequence length="455" mass="48200">MVSAKKRIWGWYFFDWASQPYNTLLLTFIFSPYFAEVARAHYASTGMEPAAAAAQAQATWGYGQTIAGLMIALLAPVLGAIADGSGRRMVWIWVFSLCYVVGAWGLWYLAPTTPDLTLAIAFFGLGLIGMEFATIFTNSLMPSLATQEEMGKVSGSGFAFGYTGGIVSLVIMLLLLAENGQTGKTLIGLDPLFGLDAAAREGTRAVGPFTALWYALFMIPFFLWVKEPKPTGTGRSLGQSLADLLALLKSLPSRQSLFAYLGSSMFYRDALNALYGFGGVYASGVLGWSVTQIGVFGIIGALSGAIATWIGGRIDALRGPKPVIVASVWVLILVCAVIVGMSREQIFGIALPAGSSIPDIVMYACGMLIGAAGGTVQAASRTMMVFHTTPERATEAFGLYALSGKATSFIAPFAIAIASDLSGSQRIGVAPLIGLFLIALILLIWVKPNGEQAKP</sequence>
<reference evidence="7 8" key="1">
    <citation type="journal article" date="2014" name="Int. J. Syst. Evol. Microbiol.">
        <title>Complete genome sequence of Corynebacterium casei LMG S-19264T (=DSM 44701T), isolated from a smear-ripened cheese.</title>
        <authorList>
            <consortium name="US DOE Joint Genome Institute (JGI-PGF)"/>
            <person name="Walter F."/>
            <person name="Albersmeier A."/>
            <person name="Kalinowski J."/>
            <person name="Ruckert C."/>
        </authorList>
    </citation>
    <scope>NUCLEOTIDE SEQUENCE [LARGE SCALE GENOMIC DNA]</scope>
    <source>
        <strain evidence="7 8">CGMCC 1.7029</strain>
    </source>
</reference>
<keyword evidence="2" id="KW-0813">Transport</keyword>
<feature type="transmembrane region" description="Helical" evidence="6">
    <location>
        <begin position="62"/>
        <end position="82"/>
    </location>
</feature>
<dbReference type="SUPFAM" id="SSF103473">
    <property type="entry name" value="MFS general substrate transporter"/>
    <property type="match status" value="1"/>
</dbReference>
<dbReference type="InterPro" id="IPR050495">
    <property type="entry name" value="ATG22/LtaA_families"/>
</dbReference>
<feature type="transmembrane region" description="Helical" evidence="6">
    <location>
        <begin position="257"/>
        <end position="278"/>
    </location>
</feature>
<dbReference type="Gene3D" id="1.20.1250.20">
    <property type="entry name" value="MFS general substrate transporter like domains"/>
    <property type="match status" value="1"/>
</dbReference>
<proteinExistence type="predicted"/>
<feature type="transmembrane region" description="Helical" evidence="6">
    <location>
        <begin position="205"/>
        <end position="225"/>
    </location>
</feature>
<keyword evidence="8" id="KW-1185">Reference proteome</keyword>
<feature type="transmembrane region" description="Helical" evidence="6">
    <location>
        <begin position="290"/>
        <end position="311"/>
    </location>
</feature>
<organism evidence="7 8">
    <name type="scientific">Gemmobacter aquaticus</name>
    <dbReference type="NCBI Taxonomy" id="490185"/>
    <lineage>
        <taxon>Bacteria</taxon>
        <taxon>Pseudomonadati</taxon>
        <taxon>Pseudomonadota</taxon>
        <taxon>Alphaproteobacteria</taxon>
        <taxon>Rhodobacterales</taxon>
        <taxon>Paracoccaceae</taxon>
        <taxon>Gemmobacter</taxon>
    </lineage>
</organism>
<dbReference type="InterPro" id="IPR024671">
    <property type="entry name" value="Atg22-like"/>
</dbReference>
<name>A0A917YM15_9RHOB</name>
<evidence type="ECO:0000256" key="5">
    <source>
        <dbReference type="ARBA" id="ARBA00023136"/>
    </source>
</evidence>
<evidence type="ECO:0000256" key="6">
    <source>
        <dbReference type="SAM" id="Phobius"/>
    </source>
</evidence>
<keyword evidence="5 6" id="KW-0472">Membrane</keyword>
<feature type="transmembrane region" description="Helical" evidence="6">
    <location>
        <begin position="360"/>
        <end position="379"/>
    </location>
</feature>
<feature type="transmembrane region" description="Helical" evidence="6">
    <location>
        <begin position="399"/>
        <end position="421"/>
    </location>
</feature>
<gene>
    <name evidence="7" type="ORF">GCM10010991_30640</name>
</gene>
<evidence type="ECO:0000256" key="2">
    <source>
        <dbReference type="ARBA" id="ARBA00022448"/>
    </source>
</evidence>
<evidence type="ECO:0000313" key="8">
    <source>
        <dbReference type="Proteomes" id="UP000598196"/>
    </source>
</evidence>
<keyword evidence="3 6" id="KW-0812">Transmembrane</keyword>
<feature type="transmembrane region" description="Helical" evidence="6">
    <location>
        <begin position="21"/>
        <end position="42"/>
    </location>
</feature>
<feature type="transmembrane region" description="Helical" evidence="6">
    <location>
        <begin position="89"/>
        <end position="110"/>
    </location>
</feature>
<comment type="caution">
    <text evidence="7">The sequence shown here is derived from an EMBL/GenBank/DDBJ whole genome shotgun (WGS) entry which is preliminary data.</text>
</comment>
<accession>A0A917YM15</accession>
<feature type="transmembrane region" description="Helical" evidence="6">
    <location>
        <begin position="116"/>
        <end position="136"/>
    </location>
</feature>
<evidence type="ECO:0000256" key="3">
    <source>
        <dbReference type="ARBA" id="ARBA00022692"/>
    </source>
</evidence>
<dbReference type="RefSeq" id="WP_146287759.1">
    <property type="nucleotide sequence ID" value="NZ_BMLP01000007.1"/>
</dbReference>